<sequence length="152" mass="17159">MVSDNYPLVHQTKSSELSANMQSLQWSILSKAIEFFCFWFIVIIIVYGFATAVLLYSRNEEAIRRIKESMDSGSNAVNSSNQHTLCDGELYPTIRLSGGHECHYLMKVDHNSLTAQQTELRPAKIAYAVEEQLSMRPGKRSDIVEDAPDISN</sequence>
<dbReference type="Proteomes" id="UP000515788">
    <property type="component" value="Chromosome 5"/>
</dbReference>
<keyword evidence="1" id="KW-0812">Transmembrane</keyword>
<dbReference type="GeneID" id="59326633"/>
<keyword evidence="3" id="KW-1185">Reference proteome</keyword>
<dbReference type="EMBL" id="CP059250">
    <property type="protein sequence ID" value="QLL33437.1"/>
    <property type="molecule type" value="Genomic_DNA"/>
</dbReference>
<name>A0A7G3ZIV1_9SACH</name>
<accession>A0A7G3ZIV1</accession>
<gene>
    <name evidence="2" type="ORF">HG536_0E03480</name>
</gene>
<evidence type="ECO:0000313" key="2">
    <source>
        <dbReference type="EMBL" id="QLL33437.1"/>
    </source>
</evidence>
<evidence type="ECO:0000313" key="3">
    <source>
        <dbReference type="Proteomes" id="UP000515788"/>
    </source>
</evidence>
<reference evidence="2 3" key="1">
    <citation type="submission" date="2020-06" db="EMBL/GenBank/DDBJ databases">
        <title>The yeast mating-type switching endonuclease HO is a domesticated member of an unorthodox homing genetic element family.</title>
        <authorList>
            <person name="Coughlan A.Y."/>
            <person name="Lombardi L."/>
            <person name="Braun-Galleani S."/>
            <person name="Martos A.R."/>
            <person name="Galeote V."/>
            <person name="Bigey F."/>
            <person name="Dequin S."/>
            <person name="Byrne K.P."/>
            <person name="Wolfe K.H."/>
        </authorList>
    </citation>
    <scope>NUCLEOTIDE SEQUENCE [LARGE SCALE GENOMIC DNA]</scope>
    <source>
        <strain evidence="2 3">CBS764</strain>
    </source>
</reference>
<protein>
    <submittedName>
        <fullName evidence="2">Uncharacterized protein</fullName>
    </submittedName>
</protein>
<organism evidence="2 3">
    <name type="scientific">Torulaspora globosa</name>
    <dbReference type="NCBI Taxonomy" id="48254"/>
    <lineage>
        <taxon>Eukaryota</taxon>
        <taxon>Fungi</taxon>
        <taxon>Dikarya</taxon>
        <taxon>Ascomycota</taxon>
        <taxon>Saccharomycotina</taxon>
        <taxon>Saccharomycetes</taxon>
        <taxon>Saccharomycetales</taxon>
        <taxon>Saccharomycetaceae</taxon>
        <taxon>Torulaspora</taxon>
    </lineage>
</organism>
<feature type="transmembrane region" description="Helical" evidence="1">
    <location>
        <begin position="33"/>
        <end position="57"/>
    </location>
</feature>
<dbReference type="KEGG" id="tgb:HG536_0E03480"/>
<dbReference type="OrthoDB" id="10456986at2759"/>
<dbReference type="AlphaFoldDB" id="A0A7G3ZIV1"/>
<dbReference type="RefSeq" id="XP_037140111.1">
    <property type="nucleotide sequence ID" value="XM_037284215.1"/>
</dbReference>
<proteinExistence type="predicted"/>
<keyword evidence="1" id="KW-0472">Membrane</keyword>
<keyword evidence="1" id="KW-1133">Transmembrane helix</keyword>
<evidence type="ECO:0000256" key="1">
    <source>
        <dbReference type="SAM" id="Phobius"/>
    </source>
</evidence>